<protein>
    <submittedName>
        <fullName evidence="2">Solute-binding protein</fullName>
    </submittedName>
</protein>
<evidence type="ECO:0000256" key="1">
    <source>
        <dbReference type="SAM" id="MobiDB-lite"/>
    </source>
</evidence>
<feature type="compositionally biased region" description="Basic and acidic residues" evidence="1">
    <location>
        <begin position="412"/>
        <end position="422"/>
    </location>
</feature>
<dbReference type="PANTHER" id="PTHR43649">
    <property type="entry name" value="ARABINOSE-BINDING PROTEIN-RELATED"/>
    <property type="match status" value="1"/>
</dbReference>
<dbReference type="EMBL" id="BJMM01000052">
    <property type="protein sequence ID" value="GEB53472.1"/>
    <property type="molecule type" value="Genomic_DNA"/>
</dbReference>
<dbReference type="RefSeq" id="WP_030886248.1">
    <property type="nucleotide sequence ID" value="NZ_BJMM01000052.1"/>
</dbReference>
<dbReference type="Proteomes" id="UP000319210">
    <property type="component" value="Unassembled WGS sequence"/>
</dbReference>
<proteinExistence type="predicted"/>
<dbReference type="PANTHER" id="PTHR43649:SF30">
    <property type="entry name" value="ABC TRANSPORTER SUBSTRATE-BINDING PROTEIN"/>
    <property type="match status" value="1"/>
</dbReference>
<name>A0A4Y3R779_STRCI</name>
<evidence type="ECO:0000313" key="2">
    <source>
        <dbReference type="EMBL" id="GEB53472.1"/>
    </source>
</evidence>
<gene>
    <name evidence="2" type="ORF">SCA03_60230</name>
</gene>
<dbReference type="InterPro" id="IPR006059">
    <property type="entry name" value="SBP"/>
</dbReference>
<dbReference type="AlphaFoldDB" id="A0A4Y3R779"/>
<dbReference type="PROSITE" id="PS51257">
    <property type="entry name" value="PROKAR_LIPOPROTEIN"/>
    <property type="match status" value="1"/>
</dbReference>
<evidence type="ECO:0000313" key="3">
    <source>
        <dbReference type="Proteomes" id="UP000319210"/>
    </source>
</evidence>
<feature type="region of interest" description="Disordered" evidence="1">
    <location>
        <begin position="387"/>
        <end position="422"/>
    </location>
</feature>
<dbReference type="Pfam" id="PF01547">
    <property type="entry name" value="SBP_bac_1"/>
    <property type="match status" value="1"/>
</dbReference>
<sequence length="422" mass="45506">MQRRQFLRGALTVASAAALGGLTACGSDEDDNTLNLLAASYGKSVGSGITDQWDDFISAFEKKHPDIKVKLETVPFTRIDEELAKRVKEGRAPDLSQGNVFAAYAEQGKLHRASDLFRIPVQADFLTSFAQAGEVDFAQYGIPFLASTPRLFYNTALFEKAGISGPPRSWDGLREAARALKKAGVHTPYGLALGPEAAEDEALTWMLAANGGYSSTAGYDFLKGENIHALSWLREELVADGLAGEPARLTRTKAYEGFLKGRIGMLNAHPLLLGTADKAKLPYAHTPFPKETGGAAPPVGLTDWLMAFKNGKREQAGAFLNFLYGADSAREYGGGQGTLPVTVSGSRALRKEPSQRPLRPFIDQMPDAEFQPMNHTSWPAVRSRVQHSIGKAVDPKGPSPRSVLASLQRAADTAERSTRSTG</sequence>
<accession>A0A4Y3R779</accession>
<dbReference type="Gene3D" id="3.40.190.10">
    <property type="entry name" value="Periplasmic binding protein-like II"/>
    <property type="match status" value="2"/>
</dbReference>
<comment type="caution">
    <text evidence="2">The sequence shown here is derived from an EMBL/GenBank/DDBJ whole genome shotgun (WGS) entry which is preliminary data.</text>
</comment>
<keyword evidence="3" id="KW-1185">Reference proteome</keyword>
<dbReference type="InterPro" id="IPR050490">
    <property type="entry name" value="Bact_solute-bd_prot1"/>
</dbReference>
<dbReference type="SUPFAM" id="SSF53850">
    <property type="entry name" value="Periplasmic binding protein-like II"/>
    <property type="match status" value="1"/>
</dbReference>
<dbReference type="OrthoDB" id="2509690at2"/>
<organism evidence="2 3">
    <name type="scientific">Streptomyces cacaoi</name>
    <dbReference type="NCBI Taxonomy" id="1898"/>
    <lineage>
        <taxon>Bacteria</taxon>
        <taxon>Bacillati</taxon>
        <taxon>Actinomycetota</taxon>
        <taxon>Actinomycetes</taxon>
        <taxon>Kitasatosporales</taxon>
        <taxon>Streptomycetaceae</taxon>
        <taxon>Streptomyces</taxon>
    </lineage>
</organism>
<reference evidence="2 3" key="1">
    <citation type="submission" date="2019-06" db="EMBL/GenBank/DDBJ databases">
        <title>Whole genome shotgun sequence of Streptomyces cacaoi subsp. cacaoi NBRC 12748.</title>
        <authorList>
            <person name="Hosoyama A."/>
            <person name="Uohara A."/>
            <person name="Ohji S."/>
            <person name="Ichikawa N."/>
        </authorList>
    </citation>
    <scope>NUCLEOTIDE SEQUENCE [LARGE SCALE GENOMIC DNA]</scope>
    <source>
        <strain evidence="2 3">NBRC 12748</strain>
    </source>
</reference>